<dbReference type="EMBL" id="OX465086">
    <property type="protein sequence ID" value="CAI9259647.1"/>
    <property type="molecule type" value="Genomic_DNA"/>
</dbReference>
<name>A0AA35VF45_LACSI</name>
<feature type="compositionally biased region" description="Basic and acidic residues" evidence="1">
    <location>
        <begin position="96"/>
        <end position="106"/>
    </location>
</feature>
<proteinExistence type="predicted"/>
<organism evidence="2 3">
    <name type="scientific">Lactuca saligna</name>
    <name type="common">Willowleaf lettuce</name>
    <dbReference type="NCBI Taxonomy" id="75948"/>
    <lineage>
        <taxon>Eukaryota</taxon>
        <taxon>Viridiplantae</taxon>
        <taxon>Streptophyta</taxon>
        <taxon>Embryophyta</taxon>
        <taxon>Tracheophyta</taxon>
        <taxon>Spermatophyta</taxon>
        <taxon>Magnoliopsida</taxon>
        <taxon>eudicotyledons</taxon>
        <taxon>Gunneridae</taxon>
        <taxon>Pentapetalae</taxon>
        <taxon>asterids</taxon>
        <taxon>campanulids</taxon>
        <taxon>Asterales</taxon>
        <taxon>Asteraceae</taxon>
        <taxon>Cichorioideae</taxon>
        <taxon>Cichorieae</taxon>
        <taxon>Lactucinae</taxon>
        <taxon>Lactuca</taxon>
    </lineage>
</organism>
<protein>
    <submittedName>
        <fullName evidence="2">Uncharacterized protein</fullName>
    </submittedName>
</protein>
<sequence length="150" mass="16618">MIDVPKTKGLESYNNYHGVSVNIGLEPHEQYYKHNSFSTSVVNTKMADEPLLALNPEKLTSIVLGQMERSIFSRSQQLVHAPKSKFHHGSPNSYHGTHEGEKDKDFLASGFTSNDNENEDTENYEDAIVASLSKSPSVDTNLTLGGPYAF</sequence>
<evidence type="ECO:0000313" key="2">
    <source>
        <dbReference type="EMBL" id="CAI9259647.1"/>
    </source>
</evidence>
<evidence type="ECO:0000256" key="1">
    <source>
        <dbReference type="SAM" id="MobiDB-lite"/>
    </source>
</evidence>
<dbReference type="Proteomes" id="UP001177003">
    <property type="component" value="Chromosome 0"/>
</dbReference>
<feature type="region of interest" description="Disordered" evidence="1">
    <location>
        <begin position="81"/>
        <end position="120"/>
    </location>
</feature>
<evidence type="ECO:0000313" key="3">
    <source>
        <dbReference type="Proteomes" id="UP001177003"/>
    </source>
</evidence>
<dbReference type="AlphaFoldDB" id="A0AA35VF45"/>
<gene>
    <name evidence="2" type="ORF">LSALG_LOCUS530</name>
</gene>
<reference evidence="2" key="1">
    <citation type="submission" date="2023-04" db="EMBL/GenBank/DDBJ databases">
        <authorList>
            <person name="Vijverberg K."/>
            <person name="Xiong W."/>
            <person name="Schranz E."/>
        </authorList>
    </citation>
    <scope>NUCLEOTIDE SEQUENCE</scope>
</reference>
<keyword evidence="3" id="KW-1185">Reference proteome</keyword>
<accession>A0AA35VF45</accession>